<dbReference type="Proteomes" id="UP001165083">
    <property type="component" value="Unassembled WGS sequence"/>
</dbReference>
<sequence>MDPAAQLRRQSSGPIARGSSTRQRATLVLPPSSARGANADASQYFSIETRLELKARLAKLQLQLRQLLVQSKLAWMRCFAESDTPGSGRGAALQMVQLGEALTANLSRGFDLAAGTATAPLSEYQALVTQVEAEMAKFQHLVTNVAYGNYPRAQFQQLATNRTDEDDDDYDDDNDDSANEDEDQNCEQQDGVVTYLNCPMTVDLPSMQTYCKYVAPPYSSYLPKNKMAAATGKKRVV</sequence>
<comment type="caution">
    <text evidence="2">The sequence shown here is derived from an EMBL/GenBank/DDBJ whole genome shotgun (WGS) entry which is preliminary data.</text>
</comment>
<proteinExistence type="predicted"/>
<keyword evidence="3" id="KW-1185">Reference proteome</keyword>
<gene>
    <name evidence="2" type="ORF">Plil01_000091000</name>
</gene>
<feature type="compositionally biased region" description="Polar residues" evidence="1">
    <location>
        <begin position="8"/>
        <end position="23"/>
    </location>
</feature>
<feature type="region of interest" description="Disordered" evidence="1">
    <location>
        <begin position="160"/>
        <end position="190"/>
    </location>
</feature>
<reference evidence="2" key="1">
    <citation type="submission" date="2023-04" db="EMBL/GenBank/DDBJ databases">
        <title>Phytophthora lilii NBRC 32176.</title>
        <authorList>
            <person name="Ichikawa N."/>
            <person name="Sato H."/>
            <person name="Tonouchi N."/>
        </authorList>
    </citation>
    <scope>NUCLEOTIDE SEQUENCE</scope>
    <source>
        <strain evidence="2">NBRC 32176</strain>
    </source>
</reference>
<dbReference type="AlphaFoldDB" id="A0A9W6WF60"/>
<protein>
    <submittedName>
        <fullName evidence="2">Unnamed protein product</fullName>
    </submittedName>
</protein>
<feature type="compositionally biased region" description="Acidic residues" evidence="1">
    <location>
        <begin position="164"/>
        <end position="185"/>
    </location>
</feature>
<evidence type="ECO:0000256" key="1">
    <source>
        <dbReference type="SAM" id="MobiDB-lite"/>
    </source>
</evidence>
<name>A0A9W6WF60_9STRA</name>
<dbReference type="EMBL" id="BSXW01000029">
    <property type="protein sequence ID" value="GMF10060.1"/>
    <property type="molecule type" value="Genomic_DNA"/>
</dbReference>
<evidence type="ECO:0000313" key="3">
    <source>
        <dbReference type="Proteomes" id="UP001165083"/>
    </source>
</evidence>
<organism evidence="2 3">
    <name type="scientific">Phytophthora lilii</name>
    <dbReference type="NCBI Taxonomy" id="2077276"/>
    <lineage>
        <taxon>Eukaryota</taxon>
        <taxon>Sar</taxon>
        <taxon>Stramenopiles</taxon>
        <taxon>Oomycota</taxon>
        <taxon>Peronosporomycetes</taxon>
        <taxon>Peronosporales</taxon>
        <taxon>Peronosporaceae</taxon>
        <taxon>Phytophthora</taxon>
    </lineage>
</organism>
<evidence type="ECO:0000313" key="2">
    <source>
        <dbReference type="EMBL" id="GMF10060.1"/>
    </source>
</evidence>
<accession>A0A9W6WF60</accession>
<dbReference type="OrthoDB" id="168391at2759"/>
<feature type="region of interest" description="Disordered" evidence="1">
    <location>
        <begin position="1"/>
        <end position="23"/>
    </location>
</feature>